<dbReference type="PANTHER" id="PTHR33284">
    <property type="entry name" value="RIBOSOMAL PROTEIN L25/GLN-TRNA SYNTHETASE, ANTI-CODON-BINDING DOMAIN-CONTAINING PROTEIN"/>
    <property type="match status" value="1"/>
</dbReference>
<name>A0A6B0YWK1_9CHLR</name>
<keyword evidence="4 5" id="KW-0687">Ribonucleoprotein</keyword>
<dbReference type="InterPro" id="IPR037121">
    <property type="entry name" value="Ribosomal_bL25_C"/>
</dbReference>
<reference evidence="9" key="1">
    <citation type="submission" date="2019-09" db="EMBL/GenBank/DDBJ databases">
        <title>Characterisation of the sponge microbiome using genome-centric metagenomics.</title>
        <authorList>
            <person name="Engelberts J.P."/>
            <person name="Robbins S.J."/>
            <person name="De Goeij J.M."/>
            <person name="Aranda M."/>
            <person name="Bell S.C."/>
            <person name="Webster N.S."/>
        </authorList>
    </citation>
    <scope>NUCLEOTIDE SEQUENCE</scope>
    <source>
        <strain evidence="9">SB0664_bin_27</strain>
    </source>
</reference>
<feature type="domain" description="Large ribosomal subunit protein bL25 beta" evidence="8">
    <location>
        <begin position="101"/>
        <end position="180"/>
    </location>
</feature>
<dbReference type="InterPro" id="IPR029751">
    <property type="entry name" value="Ribosomal_L25_dom"/>
</dbReference>
<evidence type="ECO:0000259" key="7">
    <source>
        <dbReference type="Pfam" id="PF01386"/>
    </source>
</evidence>
<organism evidence="9">
    <name type="scientific">Caldilineaceae bacterium SB0664_bin_27</name>
    <dbReference type="NCBI Taxonomy" id="2605260"/>
    <lineage>
        <taxon>Bacteria</taxon>
        <taxon>Bacillati</taxon>
        <taxon>Chloroflexota</taxon>
        <taxon>Caldilineae</taxon>
        <taxon>Caldilineales</taxon>
        <taxon>Caldilineaceae</taxon>
    </lineage>
</organism>
<evidence type="ECO:0000256" key="4">
    <source>
        <dbReference type="ARBA" id="ARBA00023274"/>
    </source>
</evidence>
<dbReference type="GO" id="GO:0006412">
    <property type="term" value="P:translation"/>
    <property type="evidence" value="ECO:0007669"/>
    <property type="project" value="UniProtKB-UniRule"/>
</dbReference>
<keyword evidence="1 5" id="KW-0699">rRNA-binding</keyword>
<dbReference type="InterPro" id="IPR011035">
    <property type="entry name" value="Ribosomal_bL25/Gln-tRNA_synth"/>
</dbReference>
<evidence type="ECO:0000256" key="1">
    <source>
        <dbReference type="ARBA" id="ARBA00022730"/>
    </source>
</evidence>
<evidence type="ECO:0000256" key="3">
    <source>
        <dbReference type="ARBA" id="ARBA00022980"/>
    </source>
</evidence>
<dbReference type="PANTHER" id="PTHR33284:SF1">
    <property type="entry name" value="RIBOSOMAL PROTEIN L25_GLN-TRNA SYNTHETASE, ANTI-CODON-BINDING DOMAIN-CONTAINING PROTEIN"/>
    <property type="match status" value="1"/>
</dbReference>
<feature type="compositionally biased region" description="Acidic residues" evidence="6">
    <location>
        <begin position="190"/>
        <end position="205"/>
    </location>
</feature>
<feature type="region of interest" description="Disordered" evidence="6">
    <location>
        <begin position="190"/>
        <end position="219"/>
    </location>
</feature>
<sequence>MSVLTLSANSRSVTGRKVRRLRPEGIVPVVIYGGGNAPRNAQVEDAEFERVLRAGGNSQLVQVDLEGEDINILVREVQRHPVRHNLLHADFYTVNMSETQQVSVPLVTVGAVTAVSADLVMVQSMDSVEIEALPADIPASIEVDVSRLDTPESPPITVADLPTIAGVTYISDADEPICSLILSRAAISEEEEMEEEELLDTDVEPEVIGRGREEEEEEE</sequence>
<keyword evidence="3 5" id="KW-0689">Ribosomal protein</keyword>
<comment type="subunit">
    <text evidence="5">Part of the 50S ribosomal subunit; part of the 5S rRNA/L5/L18/L25 subcomplex. Contacts the 5S rRNA. Binds to the 5S rRNA independently of L5 and L18.</text>
</comment>
<dbReference type="NCBIfam" id="TIGR00731">
    <property type="entry name" value="bL25_bact_ctc"/>
    <property type="match status" value="1"/>
</dbReference>
<comment type="function">
    <text evidence="5">This is one of the proteins that binds to the 5S RNA in the ribosome where it forms part of the central protuberance.</text>
</comment>
<accession>A0A6B0YWK1</accession>
<dbReference type="SUPFAM" id="SSF50715">
    <property type="entry name" value="Ribosomal protein L25-like"/>
    <property type="match status" value="1"/>
</dbReference>
<dbReference type="InterPro" id="IPR001021">
    <property type="entry name" value="Ribosomal_bL25_long"/>
</dbReference>
<dbReference type="GO" id="GO:0003735">
    <property type="term" value="F:structural constituent of ribosome"/>
    <property type="evidence" value="ECO:0007669"/>
    <property type="project" value="InterPro"/>
</dbReference>
<dbReference type="Pfam" id="PF14693">
    <property type="entry name" value="Ribosomal_TL5_C"/>
    <property type="match status" value="1"/>
</dbReference>
<evidence type="ECO:0000313" key="9">
    <source>
        <dbReference type="EMBL" id="MXY95436.1"/>
    </source>
</evidence>
<gene>
    <name evidence="5" type="primary">rplY</name>
    <name evidence="5" type="synonym">ctc</name>
    <name evidence="9" type="ORF">F4Y42_18495</name>
</gene>
<evidence type="ECO:0000259" key="8">
    <source>
        <dbReference type="Pfam" id="PF14693"/>
    </source>
</evidence>
<dbReference type="Gene3D" id="2.40.240.10">
    <property type="entry name" value="Ribosomal Protein L25, Chain P"/>
    <property type="match status" value="1"/>
</dbReference>
<feature type="domain" description="Large ribosomal subunit protein bL25 L25" evidence="7">
    <location>
        <begin position="6"/>
        <end position="91"/>
    </location>
</feature>
<keyword evidence="2 5" id="KW-0694">RNA-binding</keyword>
<comment type="caution">
    <text evidence="9">The sequence shown here is derived from an EMBL/GenBank/DDBJ whole genome shotgun (WGS) entry which is preliminary data.</text>
</comment>
<comment type="similarity">
    <text evidence="5">Belongs to the bacterial ribosomal protein bL25 family. CTC subfamily.</text>
</comment>
<dbReference type="EMBL" id="VXRG01000152">
    <property type="protein sequence ID" value="MXY95436.1"/>
    <property type="molecule type" value="Genomic_DNA"/>
</dbReference>
<dbReference type="GO" id="GO:0022625">
    <property type="term" value="C:cytosolic large ribosomal subunit"/>
    <property type="evidence" value="ECO:0007669"/>
    <property type="project" value="TreeGrafter"/>
</dbReference>
<dbReference type="HAMAP" id="MF_01334">
    <property type="entry name" value="Ribosomal_bL25_CTC"/>
    <property type="match status" value="1"/>
</dbReference>
<evidence type="ECO:0000256" key="2">
    <source>
        <dbReference type="ARBA" id="ARBA00022884"/>
    </source>
</evidence>
<dbReference type="Gene3D" id="2.170.120.20">
    <property type="entry name" value="Ribosomal protein L25, beta domain"/>
    <property type="match status" value="1"/>
</dbReference>
<dbReference type="InterPro" id="IPR020930">
    <property type="entry name" value="Ribosomal_uL5_bac-type"/>
</dbReference>
<dbReference type="AlphaFoldDB" id="A0A6B0YWK1"/>
<evidence type="ECO:0000256" key="6">
    <source>
        <dbReference type="SAM" id="MobiDB-lite"/>
    </source>
</evidence>
<dbReference type="InterPro" id="IPR020056">
    <property type="entry name" value="Rbsml_bL25/Gln-tRNA_synth_N"/>
</dbReference>
<proteinExistence type="inferred from homology"/>
<evidence type="ECO:0000256" key="5">
    <source>
        <dbReference type="HAMAP-Rule" id="MF_01334"/>
    </source>
</evidence>
<dbReference type="Pfam" id="PF01386">
    <property type="entry name" value="Ribosomal_L25p"/>
    <property type="match status" value="1"/>
</dbReference>
<dbReference type="GO" id="GO:0008097">
    <property type="term" value="F:5S rRNA binding"/>
    <property type="evidence" value="ECO:0007669"/>
    <property type="project" value="InterPro"/>
</dbReference>
<protein>
    <recommendedName>
        <fullName evidence="5">Large ribosomal subunit protein bL25</fullName>
    </recommendedName>
    <alternativeName>
        <fullName evidence="5">General stress protein CTC</fullName>
    </alternativeName>
</protein>
<dbReference type="InterPro" id="IPR020057">
    <property type="entry name" value="Ribosomal_bL25_b-dom"/>
</dbReference>
<dbReference type="CDD" id="cd00495">
    <property type="entry name" value="Ribosomal_L25_TL5_CTC"/>
    <property type="match status" value="1"/>
</dbReference>